<dbReference type="Proteomes" id="UP000184480">
    <property type="component" value="Unassembled WGS sequence"/>
</dbReference>
<reference evidence="2" key="1">
    <citation type="submission" date="2016-11" db="EMBL/GenBank/DDBJ databases">
        <authorList>
            <person name="Varghese N."/>
            <person name="Submissions S."/>
        </authorList>
    </citation>
    <scope>NUCLEOTIDE SEQUENCE [LARGE SCALE GENOMIC DNA]</scope>
    <source>
        <strain evidence="2">DSM 27370</strain>
    </source>
</reference>
<keyword evidence="2" id="KW-1185">Reference proteome</keyword>
<dbReference type="AlphaFoldDB" id="A0A1M5AVA9"/>
<dbReference type="EMBL" id="FQUC01000005">
    <property type="protein sequence ID" value="SHF34174.1"/>
    <property type="molecule type" value="Genomic_DNA"/>
</dbReference>
<proteinExistence type="predicted"/>
<dbReference type="OrthoDB" id="3034891at2"/>
<protein>
    <submittedName>
        <fullName evidence="1">Uncharacterized protein</fullName>
    </submittedName>
</protein>
<dbReference type="STRING" id="1346286.SAMN05444362_105170"/>
<sequence>MKLNIKNIISDRKFETWVSYQLIYEWEDQLSQSLQIPIIDNPDRLETNFINRIRYNISKRISYPITKFFRKISSFAGKPDELSVSLYFHLIVSAPIELKKSRLNKIIPVIVDAFIDENFLPEFNKKYADCPLVLISSIEAYNYLKSANCTLNIQYWGLSLPDKYRMVKDIVYQKKYDILLAGRQNSSLEHFLDQYLKETEASSGLNIVKSEIQNGQVIFTSNKDGNLGSFNSREEYMKLLRTARIVFYATPGIDGGEKRTKGYNPVTPKYLESLSAQCKILLRYPDTVETRLFEMERICASINNYETFKQQIELYISEKDNFDKETYLSILDKSYTSVRANELMDIVQSTEI</sequence>
<evidence type="ECO:0000313" key="1">
    <source>
        <dbReference type="EMBL" id="SHF34174.1"/>
    </source>
</evidence>
<organism evidence="1 2">
    <name type="scientific">Dysgonomonas macrotermitis</name>
    <dbReference type="NCBI Taxonomy" id="1346286"/>
    <lineage>
        <taxon>Bacteria</taxon>
        <taxon>Pseudomonadati</taxon>
        <taxon>Bacteroidota</taxon>
        <taxon>Bacteroidia</taxon>
        <taxon>Bacteroidales</taxon>
        <taxon>Dysgonomonadaceae</taxon>
        <taxon>Dysgonomonas</taxon>
    </lineage>
</organism>
<accession>A0A1M5AVA9</accession>
<dbReference type="RefSeq" id="WP_062180528.1">
    <property type="nucleotide sequence ID" value="NZ_BBXL01000010.1"/>
</dbReference>
<name>A0A1M5AVA9_9BACT</name>
<evidence type="ECO:0000313" key="2">
    <source>
        <dbReference type="Proteomes" id="UP000184480"/>
    </source>
</evidence>
<gene>
    <name evidence="1" type="ORF">SAMN05444362_105170</name>
</gene>